<feature type="transmembrane region" description="Helical" evidence="6">
    <location>
        <begin position="251"/>
        <end position="277"/>
    </location>
</feature>
<comment type="similarity">
    <text evidence="5">Belongs to the FNT transporter (TC 1.A.16) family.</text>
</comment>
<evidence type="ECO:0000313" key="7">
    <source>
        <dbReference type="EMBL" id="KPL86894.1"/>
    </source>
</evidence>
<dbReference type="NCBIfam" id="TIGR04060">
    <property type="entry name" value="formate_focA"/>
    <property type="match status" value="1"/>
</dbReference>
<sequence length="283" mass="29621">MSAEFNIDALMPAEMAQKAEAVGVKKANMATLPMLGLAVLAGAFISAGAIFATTVGAGTADVPFGLAKFAVGLSFTLGLILVIVGGAELFTGNNLIIMAFTSGKVTFAQLMRNWGIVYFGNFLGSIGTALLMFVSAQYTFGKGAVGLAALNTANAKCGLGFFQAIALGIMCNALVCMAVWLCFSARSTTDKILAIIPPISAFVAAGFEHSIANMYFIPMGLFIKSWGSPAFFESIGKTAADFSNLTWGNFFLANLLPVTIGNIIGGAVMVGLMYWFIFNGKKK</sequence>
<dbReference type="InterPro" id="IPR023271">
    <property type="entry name" value="Aquaporin-like"/>
</dbReference>
<keyword evidence="3 6" id="KW-1133">Transmembrane helix</keyword>
<dbReference type="Pfam" id="PF01226">
    <property type="entry name" value="Form_Nir_trans"/>
    <property type="match status" value="1"/>
</dbReference>
<feature type="transmembrane region" description="Helical" evidence="6">
    <location>
        <begin position="116"/>
        <end position="140"/>
    </location>
</feature>
<evidence type="ECO:0000256" key="2">
    <source>
        <dbReference type="ARBA" id="ARBA00022692"/>
    </source>
</evidence>
<evidence type="ECO:0000256" key="3">
    <source>
        <dbReference type="ARBA" id="ARBA00022989"/>
    </source>
</evidence>
<feature type="transmembrane region" description="Helical" evidence="6">
    <location>
        <begin position="69"/>
        <end position="96"/>
    </location>
</feature>
<feature type="transmembrane region" description="Helical" evidence="6">
    <location>
        <begin position="160"/>
        <end position="183"/>
    </location>
</feature>
<dbReference type="PANTHER" id="PTHR30520">
    <property type="entry name" value="FORMATE TRANSPORTER-RELATED"/>
    <property type="match status" value="1"/>
</dbReference>
<feature type="transmembrane region" description="Helical" evidence="6">
    <location>
        <begin position="35"/>
        <end position="57"/>
    </location>
</feature>
<reference evidence="7 8" key="1">
    <citation type="submission" date="2015-07" db="EMBL/GenBank/DDBJ databases">
        <title>Genome sequence of Levilinea saccharolytica DSM 16555.</title>
        <authorList>
            <person name="Hemp J."/>
            <person name="Ward L.M."/>
            <person name="Pace L.A."/>
            <person name="Fischer W.W."/>
        </authorList>
    </citation>
    <scope>NUCLEOTIDE SEQUENCE [LARGE SCALE GENOMIC DNA]</scope>
    <source>
        <strain evidence="7 8">KIBI-1</strain>
    </source>
</reference>
<keyword evidence="8" id="KW-1185">Reference proteome</keyword>
<evidence type="ECO:0000313" key="8">
    <source>
        <dbReference type="Proteomes" id="UP000050501"/>
    </source>
</evidence>
<keyword evidence="2 6" id="KW-0812">Transmembrane</keyword>
<evidence type="ECO:0000256" key="6">
    <source>
        <dbReference type="SAM" id="Phobius"/>
    </source>
</evidence>
<comment type="caution">
    <text evidence="7">The sequence shown here is derived from an EMBL/GenBank/DDBJ whole genome shotgun (WGS) entry which is preliminary data.</text>
</comment>
<dbReference type="GO" id="GO:0015499">
    <property type="term" value="F:formate transmembrane transporter activity"/>
    <property type="evidence" value="ECO:0007669"/>
    <property type="project" value="InterPro"/>
</dbReference>
<dbReference type="EMBL" id="LGCM01000021">
    <property type="protein sequence ID" value="KPL86894.1"/>
    <property type="molecule type" value="Genomic_DNA"/>
</dbReference>
<accession>A0A0P6YA59</accession>
<dbReference type="PROSITE" id="PS01005">
    <property type="entry name" value="FORMATE_NITRITE_TP_1"/>
    <property type="match status" value="1"/>
</dbReference>
<dbReference type="PATRIC" id="fig|229921.5.peg.1873"/>
<dbReference type="STRING" id="229921.ADN01_05450"/>
<organism evidence="7 8">
    <name type="scientific">Levilinea saccharolytica</name>
    <dbReference type="NCBI Taxonomy" id="229921"/>
    <lineage>
        <taxon>Bacteria</taxon>
        <taxon>Bacillati</taxon>
        <taxon>Chloroflexota</taxon>
        <taxon>Anaerolineae</taxon>
        <taxon>Anaerolineales</taxon>
        <taxon>Anaerolineaceae</taxon>
        <taxon>Levilinea</taxon>
    </lineage>
</organism>
<dbReference type="OrthoDB" id="9786493at2"/>
<evidence type="ECO:0000256" key="4">
    <source>
        <dbReference type="ARBA" id="ARBA00023136"/>
    </source>
</evidence>
<dbReference type="NCBIfam" id="TIGR00790">
    <property type="entry name" value="fnt"/>
    <property type="match status" value="1"/>
</dbReference>
<dbReference type="GO" id="GO:0005886">
    <property type="term" value="C:plasma membrane"/>
    <property type="evidence" value="ECO:0007669"/>
    <property type="project" value="TreeGrafter"/>
</dbReference>
<name>A0A0P6YA59_9CHLR</name>
<dbReference type="InterPro" id="IPR023999">
    <property type="entry name" value="Formate_transptr_FocA"/>
</dbReference>
<proteinExistence type="inferred from homology"/>
<gene>
    <name evidence="7" type="ORF">ADN01_05450</name>
</gene>
<protein>
    <submittedName>
        <fullName evidence="7">Formate transporter</fullName>
    </submittedName>
</protein>
<dbReference type="Gene3D" id="1.20.1080.10">
    <property type="entry name" value="Glycerol uptake facilitator protein"/>
    <property type="match status" value="1"/>
</dbReference>
<keyword evidence="4 6" id="KW-0472">Membrane</keyword>
<dbReference type="AlphaFoldDB" id="A0A0P6YA59"/>
<feature type="transmembrane region" description="Helical" evidence="6">
    <location>
        <begin position="195"/>
        <end position="217"/>
    </location>
</feature>
<comment type="subcellular location">
    <subcellularLocation>
        <location evidence="1">Membrane</location>
        <topology evidence="1">Multi-pass membrane protein</topology>
    </subcellularLocation>
</comment>
<dbReference type="PANTHER" id="PTHR30520:SF6">
    <property type="entry name" value="FORMATE_NITRATE FAMILY TRANSPORTER (EUROFUNG)"/>
    <property type="match status" value="1"/>
</dbReference>
<dbReference type="InterPro" id="IPR024002">
    <property type="entry name" value="For/NO2_transpt_CS"/>
</dbReference>
<evidence type="ECO:0000256" key="5">
    <source>
        <dbReference type="ARBA" id="ARBA00049660"/>
    </source>
</evidence>
<dbReference type="InterPro" id="IPR000292">
    <property type="entry name" value="For/NO2_transpt"/>
</dbReference>
<dbReference type="Proteomes" id="UP000050501">
    <property type="component" value="Unassembled WGS sequence"/>
</dbReference>
<evidence type="ECO:0000256" key="1">
    <source>
        <dbReference type="ARBA" id="ARBA00004141"/>
    </source>
</evidence>